<dbReference type="RefSeq" id="WP_394510964.1">
    <property type="nucleotide sequence ID" value="NZ_JBIGHX010000003.1"/>
</dbReference>
<dbReference type="EMBL" id="JBIGHX010000003">
    <property type="protein sequence ID" value="MFG6462092.1"/>
    <property type="molecule type" value="Genomic_DNA"/>
</dbReference>
<evidence type="ECO:0000313" key="1">
    <source>
        <dbReference type="EMBL" id="MFG6462092.1"/>
    </source>
</evidence>
<dbReference type="Proteomes" id="UP001606302">
    <property type="component" value="Unassembled WGS sequence"/>
</dbReference>
<organism evidence="1 2">
    <name type="scientific">Pelomonas lactea</name>
    <dbReference type="NCBI Taxonomy" id="3299030"/>
    <lineage>
        <taxon>Bacteria</taxon>
        <taxon>Pseudomonadati</taxon>
        <taxon>Pseudomonadota</taxon>
        <taxon>Betaproteobacteria</taxon>
        <taxon>Burkholderiales</taxon>
        <taxon>Sphaerotilaceae</taxon>
        <taxon>Roseateles</taxon>
    </lineage>
</organism>
<evidence type="ECO:0000313" key="2">
    <source>
        <dbReference type="Proteomes" id="UP001606302"/>
    </source>
</evidence>
<keyword evidence="2" id="KW-1185">Reference proteome</keyword>
<protein>
    <submittedName>
        <fullName evidence="1">Uncharacterized protein</fullName>
    </submittedName>
</protein>
<gene>
    <name evidence="1" type="ORF">ACG04Q_10975</name>
</gene>
<proteinExistence type="predicted"/>
<accession>A0ABW7GJR2</accession>
<reference evidence="1 2" key="1">
    <citation type="submission" date="2024-08" db="EMBL/GenBank/DDBJ databases">
        <authorList>
            <person name="Lu H."/>
        </authorList>
    </citation>
    <scope>NUCLEOTIDE SEQUENCE [LARGE SCALE GENOMIC DNA]</scope>
    <source>
        <strain evidence="1 2">DXS20W</strain>
    </source>
</reference>
<name>A0ABW7GJR2_9BURK</name>
<sequence length="226" mass="24666">MAVSPIKFSRKSYESVICRTPTQACCGAAKRLNRRRRSSGNACGLATTMMIAAQEVQSQVEAVYARERALGFLSLDALRSDCTFAVVEALAAGESPELLSYCPAWLLSELYAWLKAFHDQGHFGFISNLGEVDHSHLMAAVAAAVPLSTAFGPRANLRAQTTTHPTGRVHLHYTYYVHPTQGTPVLHGLHREYAEDGAIREIEYRDGEPLAGSRAFNPAGEPCDTQ</sequence>
<comment type="caution">
    <text evidence="1">The sequence shown here is derived from an EMBL/GenBank/DDBJ whole genome shotgun (WGS) entry which is preliminary data.</text>
</comment>